<evidence type="ECO:0000313" key="2">
    <source>
        <dbReference type="Proteomes" id="UP000004986"/>
    </source>
</evidence>
<dbReference type="Proteomes" id="UP000004986">
    <property type="component" value="Unassembled WGS sequence"/>
</dbReference>
<accession>F3G2U6</accession>
<gene>
    <name evidence="1" type="ORF">PSYPI_02772</name>
</gene>
<sequence length="45" mass="4720">MYPRCFDGRPTVTLQIAAIGHAQLPVEAVIHCPGGPDESGKQMAG</sequence>
<name>F3G2U6_PSESJ</name>
<keyword evidence="2" id="KW-1185">Reference proteome</keyword>
<proteinExistence type="predicted"/>
<dbReference type="EMBL" id="AEAI01000121">
    <property type="protein sequence ID" value="EGH41396.1"/>
    <property type="molecule type" value="Genomic_DNA"/>
</dbReference>
<comment type="caution">
    <text evidence="1">The sequence shown here is derived from an EMBL/GenBank/DDBJ whole genome shotgun (WGS) entry which is preliminary data.</text>
</comment>
<evidence type="ECO:0000313" key="1">
    <source>
        <dbReference type="EMBL" id="EGH41396.1"/>
    </source>
</evidence>
<dbReference type="AlphaFoldDB" id="F3G2U6"/>
<feature type="non-terminal residue" evidence="1">
    <location>
        <position position="45"/>
    </location>
</feature>
<organism evidence="1 2">
    <name type="scientific">Pseudomonas syringae pv. pisi str. 1704B</name>
    <dbReference type="NCBI Taxonomy" id="629263"/>
    <lineage>
        <taxon>Bacteria</taxon>
        <taxon>Pseudomonadati</taxon>
        <taxon>Pseudomonadota</taxon>
        <taxon>Gammaproteobacteria</taxon>
        <taxon>Pseudomonadales</taxon>
        <taxon>Pseudomonadaceae</taxon>
        <taxon>Pseudomonas</taxon>
        <taxon>Pseudomonas syringae</taxon>
    </lineage>
</organism>
<dbReference type="HOGENOM" id="CLU_3209697_0_0_6"/>
<reference evidence="1 2" key="1">
    <citation type="journal article" date="2011" name="PLoS Pathog.">
        <title>Dynamic evolution of pathogenicity revealed by sequencing and comparative genomics of 19 Pseudomonas syringae isolates.</title>
        <authorList>
            <person name="Baltrus D.A."/>
            <person name="Nishimura M.T."/>
            <person name="Romanchuk A."/>
            <person name="Chang J.H."/>
            <person name="Mukhtar M.S."/>
            <person name="Cherkis K."/>
            <person name="Roach J."/>
            <person name="Grant S.R."/>
            <person name="Jones C.D."/>
            <person name="Dangl J.L."/>
        </authorList>
    </citation>
    <scope>NUCLEOTIDE SEQUENCE [LARGE SCALE GENOMIC DNA]</scope>
    <source>
        <strain evidence="1 2">1704B</strain>
    </source>
</reference>
<protein>
    <submittedName>
        <fullName evidence="1">Uncharacterized protein</fullName>
    </submittedName>
</protein>